<keyword evidence="9" id="KW-1185">Reference proteome</keyword>
<keyword evidence="4" id="KW-0238">DNA-binding</keyword>
<evidence type="ECO:0000256" key="1">
    <source>
        <dbReference type="ARBA" id="ARBA00010641"/>
    </source>
</evidence>
<dbReference type="AlphaFoldDB" id="A0A6B8W7S3"/>
<dbReference type="InterPro" id="IPR013249">
    <property type="entry name" value="RNA_pol_sigma70_r4_t2"/>
</dbReference>
<name>A0A6B8W7S3_9CORY</name>
<keyword evidence="3" id="KW-0731">Sigma factor</keyword>
<dbReference type="GO" id="GO:0016987">
    <property type="term" value="F:sigma factor activity"/>
    <property type="evidence" value="ECO:0007669"/>
    <property type="project" value="UniProtKB-KW"/>
</dbReference>
<evidence type="ECO:0000256" key="4">
    <source>
        <dbReference type="ARBA" id="ARBA00023125"/>
    </source>
</evidence>
<proteinExistence type="inferred from homology"/>
<dbReference type="Proteomes" id="UP000424462">
    <property type="component" value="Chromosome"/>
</dbReference>
<dbReference type="SUPFAM" id="SSF88946">
    <property type="entry name" value="Sigma2 domain of RNA polymerase sigma factors"/>
    <property type="match status" value="1"/>
</dbReference>
<dbReference type="SUPFAM" id="SSF88659">
    <property type="entry name" value="Sigma3 and sigma4 domains of RNA polymerase sigma factors"/>
    <property type="match status" value="1"/>
</dbReference>
<dbReference type="NCBIfam" id="TIGR02937">
    <property type="entry name" value="sigma70-ECF"/>
    <property type="match status" value="1"/>
</dbReference>
<dbReference type="KEGG" id="cok:COCCU_14055"/>
<feature type="domain" description="RNA polymerase sigma-70 region 2" evidence="6">
    <location>
        <begin position="30"/>
        <end position="96"/>
    </location>
</feature>
<dbReference type="GO" id="GO:0003677">
    <property type="term" value="F:DNA binding"/>
    <property type="evidence" value="ECO:0007669"/>
    <property type="project" value="UniProtKB-KW"/>
</dbReference>
<dbReference type="GO" id="GO:0006352">
    <property type="term" value="P:DNA-templated transcription initiation"/>
    <property type="evidence" value="ECO:0007669"/>
    <property type="project" value="InterPro"/>
</dbReference>
<evidence type="ECO:0000256" key="5">
    <source>
        <dbReference type="ARBA" id="ARBA00023163"/>
    </source>
</evidence>
<dbReference type="InterPro" id="IPR014284">
    <property type="entry name" value="RNA_pol_sigma-70_dom"/>
</dbReference>
<comment type="similarity">
    <text evidence="1">Belongs to the sigma-70 factor family. ECF subfamily.</text>
</comment>
<dbReference type="InterPro" id="IPR036388">
    <property type="entry name" value="WH-like_DNA-bd_sf"/>
</dbReference>
<gene>
    <name evidence="8" type="primary">sigM</name>
    <name evidence="8" type="ORF">COCCU_14055</name>
</gene>
<dbReference type="InterPro" id="IPR013325">
    <property type="entry name" value="RNA_pol_sigma_r2"/>
</dbReference>
<accession>A0A6B8W7S3</accession>
<dbReference type="InterPro" id="IPR013324">
    <property type="entry name" value="RNA_pol_sigma_r3/r4-like"/>
</dbReference>
<evidence type="ECO:0000259" key="6">
    <source>
        <dbReference type="Pfam" id="PF04542"/>
    </source>
</evidence>
<keyword evidence="2" id="KW-0805">Transcription regulation</keyword>
<feature type="domain" description="RNA polymerase sigma factor 70 region 4 type 2" evidence="7">
    <location>
        <begin position="128"/>
        <end position="179"/>
    </location>
</feature>
<dbReference type="InterPro" id="IPR007627">
    <property type="entry name" value="RNA_pol_sigma70_r2"/>
</dbReference>
<reference evidence="8 9" key="1">
    <citation type="submission" date="2019-11" db="EMBL/GenBank/DDBJ databases">
        <title>Complete genome sequence of Corynebacterium kalinowskii 1959, a novel Corynebacterium species isolated from soil of a small paddock in Vilsendorf, Germany.</title>
        <authorList>
            <person name="Schaffert L."/>
            <person name="Ruwe M."/>
            <person name="Milse J."/>
            <person name="Hanuschka K."/>
            <person name="Ortseifen V."/>
            <person name="Droste J."/>
            <person name="Brandt D."/>
            <person name="Schlueter L."/>
            <person name="Kutter Y."/>
            <person name="Vinke S."/>
            <person name="Viehoefer P."/>
            <person name="Jacob L."/>
            <person name="Luebke N.-C."/>
            <person name="Schulte-Berndt E."/>
            <person name="Hain C."/>
            <person name="Linder M."/>
            <person name="Schmidt P."/>
            <person name="Wollenschlaeger L."/>
            <person name="Luttermann T."/>
            <person name="Thieme E."/>
            <person name="Hassa J."/>
            <person name="Haak M."/>
            <person name="Wittchen M."/>
            <person name="Mentz A."/>
            <person name="Persicke M."/>
            <person name="Busche T."/>
            <person name="Ruckert C."/>
        </authorList>
    </citation>
    <scope>NUCLEOTIDE SEQUENCE [LARGE SCALE GENOMIC DNA]</scope>
    <source>
        <strain evidence="8 9">2039</strain>
    </source>
</reference>
<evidence type="ECO:0000313" key="8">
    <source>
        <dbReference type="EMBL" id="QGU08701.1"/>
    </source>
</evidence>
<dbReference type="Pfam" id="PF04542">
    <property type="entry name" value="Sigma70_r2"/>
    <property type="match status" value="1"/>
</dbReference>
<dbReference type="Gene3D" id="1.10.1740.10">
    <property type="match status" value="1"/>
</dbReference>
<evidence type="ECO:0000313" key="9">
    <source>
        <dbReference type="Proteomes" id="UP000424462"/>
    </source>
</evidence>
<dbReference type="RefSeq" id="WP_156232408.1">
    <property type="nucleotide sequence ID" value="NZ_CP046455.1"/>
</dbReference>
<dbReference type="Gene3D" id="1.10.10.10">
    <property type="entry name" value="Winged helix-like DNA-binding domain superfamily/Winged helix DNA-binding domain"/>
    <property type="match status" value="1"/>
</dbReference>
<dbReference type="PANTHER" id="PTHR43133:SF50">
    <property type="entry name" value="ECF RNA POLYMERASE SIGMA FACTOR SIGM"/>
    <property type="match status" value="1"/>
</dbReference>
<organism evidence="8 9">
    <name type="scientific">Corynebacterium occultum</name>
    <dbReference type="NCBI Taxonomy" id="2675219"/>
    <lineage>
        <taxon>Bacteria</taxon>
        <taxon>Bacillati</taxon>
        <taxon>Actinomycetota</taxon>
        <taxon>Actinomycetes</taxon>
        <taxon>Mycobacteriales</taxon>
        <taxon>Corynebacteriaceae</taxon>
        <taxon>Corynebacterium</taxon>
    </lineage>
</organism>
<evidence type="ECO:0000256" key="2">
    <source>
        <dbReference type="ARBA" id="ARBA00023015"/>
    </source>
</evidence>
<keyword evidence="5" id="KW-0804">Transcription</keyword>
<dbReference type="PANTHER" id="PTHR43133">
    <property type="entry name" value="RNA POLYMERASE ECF-TYPE SIGMA FACTO"/>
    <property type="match status" value="1"/>
</dbReference>
<dbReference type="InterPro" id="IPR039425">
    <property type="entry name" value="RNA_pol_sigma-70-like"/>
</dbReference>
<sequence length="188" mass="21707">MKHRYFGELSDQDLVHKHLAGDRGAFTEIFHRYATRLMWVARRYTRNEQDAHDILQEAFFNAARNLHTFRAEASLSTWLHRLVMNSGYDFAHHRSRREVATLDNEVIPHEFNLRLSYDPVSRVDLVLLLRQALATLRPEQSAALLLVDLVGYNVTHVADLHGVAPGTIKSRRCRARENLREALEPSLG</sequence>
<evidence type="ECO:0000256" key="3">
    <source>
        <dbReference type="ARBA" id="ARBA00023082"/>
    </source>
</evidence>
<dbReference type="Pfam" id="PF08281">
    <property type="entry name" value="Sigma70_r4_2"/>
    <property type="match status" value="1"/>
</dbReference>
<dbReference type="EMBL" id="CP046455">
    <property type="protein sequence ID" value="QGU08701.1"/>
    <property type="molecule type" value="Genomic_DNA"/>
</dbReference>
<evidence type="ECO:0000259" key="7">
    <source>
        <dbReference type="Pfam" id="PF08281"/>
    </source>
</evidence>
<protein>
    <submittedName>
        <fullName evidence="8">ECF RNA polymerase sigma factor SigM</fullName>
    </submittedName>
</protein>